<dbReference type="Proteomes" id="UP000662783">
    <property type="component" value="Chromosome"/>
</dbReference>
<dbReference type="PANTHER" id="PTHR42915:SF1">
    <property type="entry name" value="PEPTIDOGLYCAN BETA-N-ACETYLMURAMIDASE NAMZ"/>
    <property type="match status" value="1"/>
</dbReference>
<name>A0A975A2B4_9BACT</name>
<accession>A0A975A2B4</accession>
<dbReference type="Pfam" id="PF07075">
    <property type="entry name" value="NamZ_N"/>
    <property type="match status" value="1"/>
</dbReference>
<gene>
    <name evidence="3" type="ORF">JR347_09370</name>
</gene>
<dbReference type="RefSeq" id="WP_205723787.1">
    <property type="nucleotide sequence ID" value="NZ_CP070608.1"/>
</dbReference>
<evidence type="ECO:0000313" key="4">
    <source>
        <dbReference type="Proteomes" id="UP000662783"/>
    </source>
</evidence>
<dbReference type="GO" id="GO:0033922">
    <property type="term" value="F:peptidoglycan beta-N-acetylmuramidase activity"/>
    <property type="evidence" value="ECO:0007669"/>
    <property type="project" value="InterPro"/>
</dbReference>
<dbReference type="InterPro" id="IPR048503">
    <property type="entry name" value="NamZ_C"/>
</dbReference>
<evidence type="ECO:0000313" key="3">
    <source>
        <dbReference type="EMBL" id="QSE99276.1"/>
    </source>
</evidence>
<evidence type="ECO:0000259" key="1">
    <source>
        <dbReference type="Pfam" id="PF07075"/>
    </source>
</evidence>
<dbReference type="KEGG" id="fuv:JR347_09370"/>
<organism evidence="3 4">
    <name type="scientific">Fulvivirga lutea</name>
    <dbReference type="NCBI Taxonomy" id="2810512"/>
    <lineage>
        <taxon>Bacteria</taxon>
        <taxon>Pseudomonadati</taxon>
        <taxon>Bacteroidota</taxon>
        <taxon>Cytophagia</taxon>
        <taxon>Cytophagales</taxon>
        <taxon>Fulvivirgaceae</taxon>
        <taxon>Fulvivirga</taxon>
    </lineage>
</organism>
<dbReference type="Pfam" id="PF20732">
    <property type="entry name" value="NamZ_C"/>
    <property type="match status" value="1"/>
</dbReference>
<dbReference type="EMBL" id="CP070608">
    <property type="protein sequence ID" value="QSE99276.1"/>
    <property type="molecule type" value="Genomic_DNA"/>
</dbReference>
<dbReference type="AlphaFoldDB" id="A0A975A2B4"/>
<sequence>MQKPIFLFILLLTNLSCIGQNNQPNSEAIVVGAEQTQLYLPLLNDKKVALLANHSSLVGEQHIVDVLLANKVNIVKVLAPEHGFRGDKSDGVDIKDAKDEKTGIPIVSIYGDNKYIPEKLISDVDVLLFDIQDVGVRFYTFITAMHYAMEACAKTGTKFIVLDRPNPNGMYVDGPILDPKKKSYVGVHPIPIVHGLTVGELATMINGEGWLEAGKCELTVIFVKGYTHSTVYSLPVKPSPNLPNDQSIKLYPSLALFEGTAVSVGRGTQQPFTIIGHPELTELKYSFTPKSIPGMSVNPPLEGKKCYGYDLSKIDFKPHFTLKYLLEFYEMFDEQDQFFKDYFNKLVGNDSTIQQIKAGLSERDIKATWASKLNAYKKMRKKYLLYKDFE</sequence>
<dbReference type="InterPro" id="IPR048502">
    <property type="entry name" value="NamZ_N"/>
</dbReference>
<keyword evidence="4" id="KW-1185">Reference proteome</keyword>
<dbReference type="PANTHER" id="PTHR42915">
    <property type="entry name" value="HYPOTHETICAL 460 KDA PROTEIN IN FEUA-SIGW INTERGENIC REGION [PRECURSOR]"/>
    <property type="match status" value="1"/>
</dbReference>
<dbReference type="InterPro" id="IPR008302">
    <property type="entry name" value="NamZ"/>
</dbReference>
<dbReference type="Gene3D" id="3.90.1150.140">
    <property type="match status" value="1"/>
</dbReference>
<dbReference type="Gene3D" id="3.40.50.12170">
    <property type="entry name" value="Uncharacterised protein PF07075, DUF1343"/>
    <property type="match status" value="1"/>
</dbReference>
<feature type="domain" description="Peptidoglycan beta-N-acetylmuramidase NamZ C-terminal" evidence="2">
    <location>
        <begin position="250"/>
        <end position="386"/>
    </location>
</feature>
<protein>
    <submittedName>
        <fullName evidence="3">DUF1343 domain-containing protein</fullName>
    </submittedName>
</protein>
<dbReference type="PIRSF" id="PIRSF016719">
    <property type="entry name" value="UCP016719"/>
    <property type="match status" value="1"/>
</dbReference>
<evidence type="ECO:0000259" key="2">
    <source>
        <dbReference type="Pfam" id="PF20732"/>
    </source>
</evidence>
<feature type="domain" description="Peptidoglycan beta-N-acetylmuramidase NamZ N-terminal" evidence="1">
    <location>
        <begin position="48"/>
        <end position="245"/>
    </location>
</feature>
<proteinExistence type="predicted"/>
<reference evidence="3" key="1">
    <citation type="submission" date="2021-02" db="EMBL/GenBank/DDBJ databases">
        <title>Fulvivirga sp. S481 isolated from sea water.</title>
        <authorList>
            <person name="Bae S.S."/>
            <person name="Baek K."/>
        </authorList>
    </citation>
    <scope>NUCLEOTIDE SEQUENCE</scope>
    <source>
        <strain evidence="3">S481</strain>
    </source>
</reference>